<protein>
    <submittedName>
        <fullName evidence="1">Uncharacterized protein</fullName>
    </submittedName>
</protein>
<keyword evidence="2" id="KW-1185">Reference proteome</keyword>
<accession>A0AC60QZA8</accession>
<comment type="caution">
    <text evidence="1">The sequence shown here is derived from an EMBL/GenBank/DDBJ whole genome shotgun (WGS) entry which is preliminary data.</text>
</comment>
<gene>
    <name evidence="1" type="ORF">HPB47_002803</name>
</gene>
<evidence type="ECO:0000313" key="1">
    <source>
        <dbReference type="EMBL" id="KAG0445030.1"/>
    </source>
</evidence>
<name>A0AC60QZA8_IXOPE</name>
<dbReference type="EMBL" id="JABSTQ010001038">
    <property type="protein sequence ID" value="KAG0445030.1"/>
    <property type="molecule type" value="Genomic_DNA"/>
</dbReference>
<reference evidence="1 2" key="1">
    <citation type="journal article" date="2020" name="Cell">
        <title>Large-Scale Comparative Analyses of Tick Genomes Elucidate Their Genetic Diversity and Vector Capacities.</title>
        <authorList>
            <consortium name="Tick Genome and Microbiome Consortium (TIGMIC)"/>
            <person name="Jia N."/>
            <person name="Wang J."/>
            <person name="Shi W."/>
            <person name="Du L."/>
            <person name="Sun Y."/>
            <person name="Zhan W."/>
            <person name="Jiang J.F."/>
            <person name="Wang Q."/>
            <person name="Zhang B."/>
            <person name="Ji P."/>
            <person name="Bell-Sakyi L."/>
            <person name="Cui X.M."/>
            <person name="Yuan T.T."/>
            <person name="Jiang B.G."/>
            <person name="Yang W.F."/>
            <person name="Lam T.T."/>
            <person name="Chang Q.C."/>
            <person name="Ding S.J."/>
            <person name="Wang X.J."/>
            <person name="Zhu J.G."/>
            <person name="Ruan X.D."/>
            <person name="Zhao L."/>
            <person name="Wei J.T."/>
            <person name="Ye R.Z."/>
            <person name="Que T.C."/>
            <person name="Du C.H."/>
            <person name="Zhou Y.H."/>
            <person name="Cheng J.X."/>
            <person name="Dai P.F."/>
            <person name="Guo W.B."/>
            <person name="Han X.H."/>
            <person name="Huang E.J."/>
            <person name="Li L.F."/>
            <person name="Wei W."/>
            <person name="Gao Y.C."/>
            <person name="Liu J.Z."/>
            <person name="Shao H.Z."/>
            <person name="Wang X."/>
            <person name="Wang C.C."/>
            <person name="Yang T.C."/>
            <person name="Huo Q.B."/>
            <person name="Li W."/>
            <person name="Chen H.Y."/>
            <person name="Chen S.E."/>
            <person name="Zhou L.G."/>
            <person name="Ni X.B."/>
            <person name="Tian J.H."/>
            <person name="Sheng Y."/>
            <person name="Liu T."/>
            <person name="Pan Y.S."/>
            <person name="Xia L.Y."/>
            <person name="Li J."/>
            <person name="Zhao F."/>
            <person name="Cao W.C."/>
        </authorList>
    </citation>
    <scope>NUCLEOTIDE SEQUENCE [LARGE SCALE GENOMIC DNA]</scope>
    <source>
        <strain evidence="1">Iper-2018</strain>
    </source>
</reference>
<proteinExistence type="predicted"/>
<sequence>MSCFLMLVENGNGESEIVSVGLFATEDGDTLQWISHVFKELNKSWDSIKITMADKDLKERQIVTELLLQSSLHICAFHTLQTFHREISIQKLGITRPARDMALDILQRMVYAKDEDQYQRLYETLKSSSSKAVLDYLESNWHSIHHEWIMGSKWSCGNYLNSTNNRAESINAKLKSIVERYSSLEDFLTKFFCFVHTREERMHKAATFFLKRRVLTNGDKDLEPCCQLLTPYAFKHVERHLHLSSEPTADTDNVTSALLPHAHCTKPAQVEQI</sequence>
<dbReference type="Proteomes" id="UP000805193">
    <property type="component" value="Unassembled WGS sequence"/>
</dbReference>
<evidence type="ECO:0000313" key="2">
    <source>
        <dbReference type="Proteomes" id="UP000805193"/>
    </source>
</evidence>
<organism evidence="1 2">
    <name type="scientific">Ixodes persulcatus</name>
    <name type="common">Taiga tick</name>
    <dbReference type="NCBI Taxonomy" id="34615"/>
    <lineage>
        <taxon>Eukaryota</taxon>
        <taxon>Metazoa</taxon>
        <taxon>Ecdysozoa</taxon>
        <taxon>Arthropoda</taxon>
        <taxon>Chelicerata</taxon>
        <taxon>Arachnida</taxon>
        <taxon>Acari</taxon>
        <taxon>Parasitiformes</taxon>
        <taxon>Ixodida</taxon>
        <taxon>Ixodoidea</taxon>
        <taxon>Ixodidae</taxon>
        <taxon>Ixodinae</taxon>
        <taxon>Ixodes</taxon>
    </lineage>
</organism>